<keyword evidence="3 5" id="KW-0808">Transferase</keyword>
<dbReference type="SUPFAM" id="SSF53335">
    <property type="entry name" value="S-adenosyl-L-methionine-dependent methyltransferases"/>
    <property type="match status" value="1"/>
</dbReference>
<evidence type="ECO:0000256" key="1">
    <source>
        <dbReference type="ARBA" id="ARBA00022490"/>
    </source>
</evidence>
<evidence type="ECO:0000256" key="3">
    <source>
        <dbReference type="ARBA" id="ARBA00022679"/>
    </source>
</evidence>
<keyword evidence="8" id="KW-1185">Reference proteome</keyword>
<dbReference type="InterPro" id="IPR029063">
    <property type="entry name" value="SAM-dependent_MTases_sf"/>
</dbReference>
<reference evidence="7" key="1">
    <citation type="journal article" date="2023" name="Mol. Phylogenet. Evol.">
        <title>Genome-scale phylogeny and comparative genomics of the fungal order Sordariales.</title>
        <authorList>
            <person name="Hensen N."/>
            <person name="Bonometti L."/>
            <person name="Westerberg I."/>
            <person name="Brannstrom I.O."/>
            <person name="Guillou S."/>
            <person name="Cros-Aarteil S."/>
            <person name="Calhoun S."/>
            <person name="Haridas S."/>
            <person name="Kuo A."/>
            <person name="Mondo S."/>
            <person name="Pangilinan J."/>
            <person name="Riley R."/>
            <person name="LaButti K."/>
            <person name="Andreopoulos B."/>
            <person name="Lipzen A."/>
            <person name="Chen C."/>
            <person name="Yan M."/>
            <person name="Daum C."/>
            <person name="Ng V."/>
            <person name="Clum A."/>
            <person name="Steindorff A."/>
            <person name="Ohm R.A."/>
            <person name="Martin F."/>
            <person name="Silar P."/>
            <person name="Natvig D.O."/>
            <person name="Lalanne C."/>
            <person name="Gautier V."/>
            <person name="Ament-Velasquez S.L."/>
            <person name="Kruys A."/>
            <person name="Hutchinson M.I."/>
            <person name="Powell A.J."/>
            <person name="Barry K."/>
            <person name="Miller A.N."/>
            <person name="Grigoriev I.V."/>
            <person name="Debuchy R."/>
            <person name="Gladieux P."/>
            <person name="Hiltunen Thoren M."/>
            <person name="Johannesson H."/>
        </authorList>
    </citation>
    <scope>NUCLEOTIDE SEQUENCE</scope>
    <source>
        <strain evidence="7">CBS 103.79</strain>
    </source>
</reference>
<gene>
    <name evidence="5" type="primary">EFM7</name>
    <name evidence="7" type="ORF">C8A05DRAFT_43020</name>
</gene>
<dbReference type="Pfam" id="PF10294">
    <property type="entry name" value="Methyltransf_16"/>
    <property type="match status" value="1"/>
</dbReference>
<dbReference type="AlphaFoldDB" id="A0AAN6RVB1"/>
<evidence type="ECO:0000256" key="2">
    <source>
        <dbReference type="ARBA" id="ARBA00022603"/>
    </source>
</evidence>
<dbReference type="Gene3D" id="3.40.50.150">
    <property type="entry name" value="Vaccinia Virus protein VP39"/>
    <property type="match status" value="1"/>
</dbReference>
<accession>A0AAN6RVB1</accession>
<sequence length="538" mass="60499">MRSRSRSPRPDRRRGDGNGEERHHRRDRDGSRDRERLRGRWKSFMGKWNRGELAEGWYDAEIFQRAARDYVDVAPAPAKEEPRRQQPPPASRSPSPPRGVGQTNRGGDDENDEDDDYGPPPPPPPAAGQTPLTTPSYPGHSSTTTRAPGPSIPTTTDLTLRDEAAATASAASLTAHRAARLTHRREQTALLDELAPRAAAGTHERRMEKKREVNDKMRSFREKSPGGEVQEGELMGGGDTVEEYKAMVRGREEKKRERVSRREEEERARRAEREERVRGYREREEKPTDYYPPTPPPTTQSYTPLTAGLAPITLHLVGHSPLEAHHLWNGARVMSSHFETHPSLVQDRTVLELGAGAGLPSIVAAALGAKMVVVTDYPDVDLVENMWRNVRGCENLRRDGEGEVGGIVAEGLVWGADPGQVLGYLPEGETEGGFDVLVLADLLFRHTEHGNMLKTVRQTLKKSKESKAFVVFTSYRPWLQHKDLAFFDLAREEGFVVEKVFEKKMDRPLFEKDPGDEEVLKTVTGWELRWPEEVCQGR</sequence>
<dbReference type="PANTHER" id="PTHR14614">
    <property type="entry name" value="HEPATOCELLULAR CARCINOMA-ASSOCIATED ANTIGEN"/>
    <property type="match status" value="1"/>
</dbReference>
<organism evidence="7 8">
    <name type="scientific">Staphylotrichum tortipilum</name>
    <dbReference type="NCBI Taxonomy" id="2831512"/>
    <lineage>
        <taxon>Eukaryota</taxon>
        <taxon>Fungi</taxon>
        <taxon>Dikarya</taxon>
        <taxon>Ascomycota</taxon>
        <taxon>Pezizomycotina</taxon>
        <taxon>Sordariomycetes</taxon>
        <taxon>Sordariomycetidae</taxon>
        <taxon>Sordariales</taxon>
        <taxon>Chaetomiaceae</taxon>
        <taxon>Staphylotrichum</taxon>
    </lineage>
</organism>
<dbReference type="EC" id="2.1.1.-" evidence="5"/>
<comment type="caution">
    <text evidence="7">The sequence shown here is derived from an EMBL/GenBank/DDBJ whole genome shotgun (WGS) entry which is preliminary data.</text>
</comment>
<reference evidence="7" key="2">
    <citation type="submission" date="2023-05" db="EMBL/GenBank/DDBJ databases">
        <authorList>
            <consortium name="Lawrence Berkeley National Laboratory"/>
            <person name="Steindorff A."/>
            <person name="Hensen N."/>
            <person name="Bonometti L."/>
            <person name="Westerberg I."/>
            <person name="Brannstrom I.O."/>
            <person name="Guillou S."/>
            <person name="Cros-Aarteil S."/>
            <person name="Calhoun S."/>
            <person name="Haridas S."/>
            <person name="Kuo A."/>
            <person name="Mondo S."/>
            <person name="Pangilinan J."/>
            <person name="Riley R."/>
            <person name="Labutti K."/>
            <person name="Andreopoulos B."/>
            <person name="Lipzen A."/>
            <person name="Chen C."/>
            <person name="Yanf M."/>
            <person name="Daum C."/>
            <person name="Ng V."/>
            <person name="Clum A."/>
            <person name="Ohm R."/>
            <person name="Martin F."/>
            <person name="Silar P."/>
            <person name="Natvig D."/>
            <person name="Lalanne C."/>
            <person name="Gautier V."/>
            <person name="Ament-Velasquez S.L."/>
            <person name="Kruys A."/>
            <person name="Hutchinson M.I."/>
            <person name="Powell A.J."/>
            <person name="Barry K."/>
            <person name="Miller A.N."/>
            <person name="Grigoriev I.V."/>
            <person name="Debuchy R."/>
            <person name="Gladieux P."/>
            <person name="Thoren M.H."/>
            <person name="Johannesson H."/>
        </authorList>
    </citation>
    <scope>NUCLEOTIDE SEQUENCE</scope>
    <source>
        <strain evidence="7">CBS 103.79</strain>
    </source>
</reference>
<evidence type="ECO:0000256" key="4">
    <source>
        <dbReference type="ARBA" id="ARBA00022691"/>
    </source>
</evidence>
<protein>
    <recommendedName>
        <fullName evidence="5">Protein N-terminal and lysine N-methyltransferase EFM7</fullName>
        <ecNumber evidence="5">2.1.1.-</ecNumber>
    </recommendedName>
    <alternativeName>
        <fullName evidence="5">Elongation factor methyltransferase 7</fullName>
    </alternativeName>
</protein>
<dbReference type="PANTHER" id="PTHR14614:SF10">
    <property type="entry name" value="PROTEIN N-TERMINAL AND LYSINE N-METHYLTRANSFERASE EFM7"/>
    <property type="match status" value="1"/>
</dbReference>
<evidence type="ECO:0000313" key="8">
    <source>
        <dbReference type="Proteomes" id="UP001303889"/>
    </source>
</evidence>
<feature type="compositionally biased region" description="Basic and acidic residues" evidence="6">
    <location>
        <begin position="251"/>
        <end position="288"/>
    </location>
</feature>
<name>A0AAN6RVB1_9PEZI</name>
<evidence type="ECO:0000256" key="6">
    <source>
        <dbReference type="SAM" id="MobiDB-lite"/>
    </source>
</evidence>
<dbReference type="EMBL" id="MU855428">
    <property type="protein sequence ID" value="KAK3903813.1"/>
    <property type="molecule type" value="Genomic_DNA"/>
</dbReference>
<feature type="region of interest" description="Disordered" evidence="6">
    <location>
        <begin position="1"/>
        <end position="46"/>
    </location>
</feature>
<comment type="subcellular location">
    <subcellularLocation>
        <location evidence="5">Cytoplasm</location>
    </subcellularLocation>
</comment>
<proteinExistence type="inferred from homology"/>
<feature type="compositionally biased region" description="Pro residues" evidence="6">
    <location>
        <begin position="85"/>
        <end position="97"/>
    </location>
</feature>
<keyword evidence="2 5" id="KW-0489">Methyltransferase</keyword>
<feature type="binding site" evidence="5">
    <location>
        <begin position="354"/>
        <end position="356"/>
    </location>
    <ligand>
        <name>S-adenosyl-L-methionine</name>
        <dbReference type="ChEBI" id="CHEBI:59789"/>
    </ligand>
</feature>
<feature type="region of interest" description="Disordered" evidence="6">
    <location>
        <begin position="251"/>
        <end position="301"/>
    </location>
</feature>
<dbReference type="PROSITE" id="PS51560">
    <property type="entry name" value="SAM_MT_NNT1"/>
    <property type="match status" value="1"/>
</dbReference>
<dbReference type="InterPro" id="IPR019410">
    <property type="entry name" value="Methyltransf_16"/>
</dbReference>
<dbReference type="GO" id="GO:0016279">
    <property type="term" value="F:protein-lysine N-methyltransferase activity"/>
    <property type="evidence" value="ECO:0007669"/>
    <property type="project" value="UniProtKB-UniRule"/>
</dbReference>
<feature type="compositionally biased region" description="Basic and acidic residues" evidence="6">
    <location>
        <begin position="202"/>
        <end position="225"/>
    </location>
</feature>
<dbReference type="Proteomes" id="UP001303889">
    <property type="component" value="Unassembled WGS sequence"/>
</dbReference>
<feature type="region of interest" description="Disordered" evidence="6">
    <location>
        <begin position="73"/>
        <end position="235"/>
    </location>
</feature>
<feature type="compositionally biased region" description="Basic and acidic residues" evidence="6">
    <location>
        <begin position="8"/>
        <end position="38"/>
    </location>
</feature>
<keyword evidence="1 5" id="KW-0963">Cytoplasm</keyword>
<dbReference type="GO" id="GO:0071885">
    <property type="term" value="F:N-terminal protein N-methyltransferase activity"/>
    <property type="evidence" value="ECO:0007669"/>
    <property type="project" value="UniProtKB-UniRule"/>
</dbReference>
<keyword evidence="4 5" id="KW-0949">S-adenosyl-L-methionine</keyword>
<dbReference type="GO" id="GO:0005737">
    <property type="term" value="C:cytoplasm"/>
    <property type="evidence" value="ECO:0007669"/>
    <property type="project" value="UniProtKB-SubCell"/>
</dbReference>
<dbReference type="InterPro" id="IPR025784">
    <property type="entry name" value="EFM7"/>
</dbReference>
<evidence type="ECO:0000313" key="7">
    <source>
        <dbReference type="EMBL" id="KAK3903813.1"/>
    </source>
</evidence>
<dbReference type="GO" id="GO:0032259">
    <property type="term" value="P:methylation"/>
    <property type="evidence" value="ECO:0007669"/>
    <property type="project" value="UniProtKB-KW"/>
</dbReference>
<comment type="similarity">
    <text evidence="5">Belongs to the class I-like SAM-binding methyltransferase superfamily. EFM7 family.</text>
</comment>
<comment type="function">
    <text evidence="5">S-adenosyl-L-methionine-dependent protein methyltransferase that trimethylates the N-terminal glycine 'Gly-2' of elongation factor 1-alpha, before also catalyzing the mono- and dimethylation of 'Lys-3'.</text>
</comment>
<feature type="binding site" evidence="5">
    <location>
        <position position="414"/>
    </location>
    <ligand>
        <name>S-adenosyl-L-methionine</name>
        <dbReference type="ChEBI" id="CHEBI:59789"/>
    </ligand>
</feature>
<evidence type="ECO:0000256" key="5">
    <source>
        <dbReference type="HAMAP-Rule" id="MF_03223"/>
    </source>
</evidence>
<dbReference type="HAMAP" id="MF_03223">
    <property type="entry name" value="Methyltr_EFM7"/>
    <property type="match status" value="1"/>
</dbReference>
<feature type="binding site" evidence="5">
    <location>
        <position position="328"/>
    </location>
    <ligand>
        <name>S-adenosyl-L-methionine</name>
        <dbReference type="ChEBI" id="CHEBI:59789"/>
    </ligand>
</feature>
<feature type="binding site" evidence="5">
    <location>
        <position position="440"/>
    </location>
    <ligand>
        <name>S-adenosyl-L-methionine</name>
        <dbReference type="ChEBI" id="CHEBI:59789"/>
    </ligand>
</feature>
<feature type="compositionally biased region" description="Low complexity" evidence="6">
    <location>
        <begin position="165"/>
        <end position="176"/>
    </location>
</feature>
<feature type="binding site" evidence="5">
    <location>
        <position position="376"/>
    </location>
    <ligand>
        <name>S-adenosyl-L-methionine</name>
        <dbReference type="ChEBI" id="CHEBI:59789"/>
    </ligand>
</feature>
<feature type="compositionally biased region" description="Polar residues" evidence="6">
    <location>
        <begin position="130"/>
        <end position="158"/>
    </location>
</feature>